<evidence type="ECO:0000313" key="7">
    <source>
        <dbReference type="Ensembl" id="ENSCPRP00005006275.1"/>
    </source>
</evidence>
<dbReference type="PANTHER" id="PTHR11461:SF48">
    <property type="entry name" value="GLIA-DERIVED NEXIN"/>
    <property type="match status" value="1"/>
</dbReference>
<protein>
    <submittedName>
        <fullName evidence="7">Serpin family E member 2</fullName>
    </submittedName>
</protein>
<evidence type="ECO:0000256" key="3">
    <source>
        <dbReference type="ARBA" id="ARBA00022729"/>
    </source>
</evidence>
<accession>A0A7M4E924</accession>
<dbReference type="GO" id="GO:0005615">
    <property type="term" value="C:extracellular space"/>
    <property type="evidence" value="ECO:0007669"/>
    <property type="project" value="InterPro"/>
</dbReference>
<keyword evidence="3" id="KW-0732">Signal</keyword>
<name>A0A7M4E924_CROPO</name>
<dbReference type="Ensembl" id="ENSCPRT00005007365.1">
    <property type="protein sequence ID" value="ENSCPRP00005006275.1"/>
    <property type="gene ID" value="ENSCPRG00005004494.1"/>
</dbReference>
<dbReference type="InterPro" id="IPR000215">
    <property type="entry name" value="Serpin_fam"/>
</dbReference>
<evidence type="ECO:0000313" key="8">
    <source>
        <dbReference type="Proteomes" id="UP000594220"/>
    </source>
</evidence>
<reference evidence="7" key="1">
    <citation type="submission" date="2025-08" db="UniProtKB">
        <authorList>
            <consortium name="Ensembl"/>
        </authorList>
    </citation>
    <scope>IDENTIFICATION</scope>
</reference>
<dbReference type="GO" id="GO:0004867">
    <property type="term" value="F:serine-type endopeptidase inhibitor activity"/>
    <property type="evidence" value="ECO:0007669"/>
    <property type="project" value="UniProtKB-KW"/>
</dbReference>
<dbReference type="Proteomes" id="UP000594220">
    <property type="component" value="Unplaced"/>
</dbReference>
<keyword evidence="8" id="KW-1185">Reference proteome</keyword>
<dbReference type="InterPro" id="IPR023796">
    <property type="entry name" value="Serpin_dom"/>
</dbReference>
<dbReference type="Gene3D" id="3.30.497.10">
    <property type="entry name" value="Antithrombin, subunit I, domain 2"/>
    <property type="match status" value="1"/>
</dbReference>
<dbReference type="AlphaFoldDB" id="A0A7M4E924"/>
<evidence type="ECO:0000256" key="1">
    <source>
        <dbReference type="ARBA" id="ARBA00009500"/>
    </source>
</evidence>
<dbReference type="InterPro" id="IPR036186">
    <property type="entry name" value="Serpin_sf"/>
</dbReference>
<dbReference type="GeneTree" id="ENSGT00940000158424"/>
<dbReference type="SUPFAM" id="SSF56574">
    <property type="entry name" value="Serpins"/>
    <property type="match status" value="1"/>
</dbReference>
<dbReference type="PANTHER" id="PTHR11461">
    <property type="entry name" value="SERINE PROTEASE INHIBITOR, SERPIN"/>
    <property type="match status" value="1"/>
</dbReference>
<gene>
    <name evidence="7" type="primary">SERPINE2</name>
</gene>
<dbReference type="FunFam" id="3.30.497.10:FF:000006">
    <property type="entry name" value="Plasminogen activator inhibitor 1"/>
    <property type="match status" value="1"/>
</dbReference>
<proteinExistence type="inferred from homology"/>
<sequence>MKKPDVVISDLEIMNWHFLLLCAAVTLTSVCSQFNFPLEELGSDVGIQVFNQIVKARPQENIVVSPHGIASVLGVLQLGADGKTKKQLTTVMRYSLNGVGKALKKINKLIVSKKNKDIVTIANAVFAKSGFKMEVPFVTRNKEVFQCNVKSVDFEDPNVACDSINQWVKNETRGMIDKILSPDDIDAALTRLVLVNAVYFKGLWKSRFRPENTRKRPFYGADGKTYQVPMLSQLSVFRCGTTSTPNDLWYNIIELPYHGEMISMLIAVPSESTTPLSSVIPHISTKTIESWRTIMVPKRVQVTLPKFTAEAETDLKEPLKSLGITDMFEQAKANFGKITRTESLHVSQILQKTKIEVSEDGTKAAAATTAILIARSSPPWFIVDRPFVFFIRHNPTGRNKLVYST</sequence>
<reference evidence="7" key="2">
    <citation type="submission" date="2025-09" db="UniProtKB">
        <authorList>
            <consortium name="Ensembl"/>
        </authorList>
    </citation>
    <scope>IDENTIFICATION</scope>
</reference>
<evidence type="ECO:0000256" key="4">
    <source>
        <dbReference type="ARBA" id="ARBA00022900"/>
    </source>
</evidence>
<organism evidence="7 8">
    <name type="scientific">Crocodylus porosus</name>
    <name type="common">Saltwater crocodile</name>
    <name type="synonym">Estuarine crocodile</name>
    <dbReference type="NCBI Taxonomy" id="8502"/>
    <lineage>
        <taxon>Eukaryota</taxon>
        <taxon>Metazoa</taxon>
        <taxon>Chordata</taxon>
        <taxon>Craniata</taxon>
        <taxon>Vertebrata</taxon>
        <taxon>Euteleostomi</taxon>
        <taxon>Archelosauria</taxon>
        <taxon>Archosauria</taxon>
        <taxon>Crocodylia</taxon>
        <taxon>Longirostres</taxon>
        <taxon>Crocodylidae</taxon>
        <taxon>Crocodylus</taxon>
    </lineage>
</organism>
<dbReference type="Pfam" id="PF00079">
    <property type="entry name" value="Serpin"/>
    <property type="match status" value="1"/>
</dbReference>
<evidence type="ECO:0000256" key="5">
    <source>
        <dbReference type="RuleBase" id="RU000411"/>
    </source>
</evidence>
<dbReference type="InterPro" id="IPR042178">
    <property type="entry name" value="Serpin_sf_1"/>
</dbReference>
<evidence type="ECO:0000259" key="6">
    <source>
        <dbReference type="SMART" id="SM00093"/>
    </source>
</evidence>
<dbReference type="GO" id="GO:0010757">
    <property type="term" value="P:negative regulation of plasminogen activation"/>
    <property type="evidence" value="ECO:0007669"/>
    <property type="project" value="TreeGrafter"/>
</dbReference>
<dbReference type="InterPro" id="IPR042185">
    <property type="entry name" value="Serpin_sf_2"/>
</dbReference>
<comment type="similarity">
    <text evidence="1 5">Belongs to the serpin family.</text>
</comment>
<dbReference type="CDD" id="cd19573">
    <property type="entry name" value="serpinE2_GDN"/>
    <property type="match status" value="1"/>
</dbReference>
<keyword evidence="4" id="KW-0722">Serine protease inhibitor</keyword>
<evidence type="ECO:0000256" key="2">
    <source>
        <dbReference type="ARBA" id="ARBA00022690"/>
    </source>
</evidence>
<dbReference type="Gene3D" id="2.30.39.10">
    <property type="entry name" value="Alpha-1-antitrypsin, domain 1"/>
    <property type="match status" value="1"/>
</dbReference>
<feature type="domain" description="Serpin" evidence="6">
    <location>
        <begin position="47"/>
        <end position="400"/>
    </location>
</feature>
<keyword evidence="2" id="KW-0646">Protease inhibitor</keyword>
<dbReference type="SMART" id="SM00093">
    <property type="entry name" value="SERPIN"/>
    <property type="match status" value="1"/>
</dbReference>